<feature type="compositionally biased region" description="Basic and acidic residues" evidence="1">
    <location>
        <begin position="99"/>
        <end position="110"/>
    </location>
</feature>
<dbReference type="Proteomes" id="UP001151760">
    <property type="component" value="Unassembled WGS sequence"/>
</dbReference>
<evidence type="ECO:0000256" key="1">
    <source>
        <dbReference type="SAM" id="MobiDB-lite"/>
    </source>
</evidence>
<sequence>MEGNNDAEVRIKRNSNPRAKTSIQCKITAKPLAKLKLCMRHSRKLCLRQSHRLGLRHSRRLCPSAKLKATPSKYKTEYRKLRLSLKLFLRKSKMLSRPTVEKRDEKERQKPKQRNLAMPSIGRHLKVKEVPKKKIDEDEAKRLEDEEAAAKAKEEAADKSREEEDDSKDEEDAEDNVDVNQVFNKIQNMPFLNTSTKSKKKAAEKVFEEKAKEAKDKQKTNTNKRKIEEVEYEQPEKKKTNKKKMKCMKNYSRKTGRQQKINIQESDSEDNNTASEGENDDDVEIRIET</sequence>
<feature type="compositionally biased region" description="Basic and acidic residues" evidence="1">
    <location>
        <begin position="201"/>
        <end position="238"/>
    </location>
</feature>
<accession>A0ABQ5AFP6</accession>
<comment type="caution">
    <text evidence="2">The sequence shown here is derived from an EMBL/GenBank/DDBJ whole genome shotgun (WGS) entry which is preliminary data.</text>
</comment>
<feature type="compositionally biased region" description="Acidic residues" evidence="1">
    <location>
        <begin position="163"/>
        <end position="177"/>
    </location>
</feature>
<feature type="compositionally biased region" description="Basic and acidic residues" evidence="1">
    <location>
        <begin position="127"/>
        <end position="162"/>
    </location>
</feature>
<keyword evidence="3" id="KW-1185">Reference proteome</keyword>
<reference evidence="2" key="1">
    <citation type="journal article" date="2022" name="Int. J. Mol. Sci.">
        <title>Draft Genome of Tanacetum Coccineum: Genomic Comparison of Closely Related Tanacetum-Family Plants.</title>
        <authorList>
            <person name="Yamashiro T."/>
            <person name="Shiraishi A."/>
            <person name="Nakayama K."/>
            <person name="Satake H."/>
        </authorList>
    </citation>
    <scope>NUCLEOTIDE SEQUENCE</scope>
</reference>
<feature type="compositionally biased region" description="Basic residues" evidence="1">
    <location>
        <begin position="239"/>
        <end position="257"/>
    </location>
</feature>
<feature type="compositionally biased region" description="Polar residues" evidence="1">
    <location>
        <begin position="258"/>
        <end position="276"/>
    </location>
</feature>
<reference evidence="2" key="2">
    <citation type="submission" date="2022-01" db="EMBL/GenBank/DDBJ databases">
        <authorList>
            <person name="Yamashiro T."/>
            <person name="Shiraishi A."/>
            <person name="Satake H."/>
            <person name="Nakayama K."/>
        </authorList>
    </citation>
    <scope>NUCLEOTIDE SEQUENCE</scope>
</reference>
<protein>
    <submittedName>
        <fullName evidence="2">Uncharacterized protein</fullName>
    </submittedName>
</protein>
<name>A0ABQ5AFP6_9ASTR</name>
<dbReference type="EMBL" id="BQNB010012190">
    <property type="protein sequence ID" value="GJT00372.1"/>
    <property type="molecule type" value="Genomic_DNA"/>
</dbReference>
<feature type="region of interest" description="Disordered" evidence="1">
    <location>
        <begin position="96"/>
        <end position="289"/>
    </location>
</feature>
<evidence type="ECO:0000313" key="3">
    <source>
        <dbReference type="Proteomes" id="UP001151760"/>
    </source>
</evidence>
<proteinExistence type="predicted"/>
<evidence type="ECO:0000313" key="2">
    <source>
        <dbReference type="EMBL" id="GJT00372.1"/>
    </source>
</evidence>
<gene>
    <name evidence="2" type="ORF">Tco_0821541</name>
</gene>
<feature type="compositionally biased region" description="Polar residues" evidence="1">
    <location>
        <begin position="181"/>
        <end position="196"/>
    </location>
</feature>
<organism evidence="2 3">
    <name type="scientific">Tanacetum coccineum</name>
    <dbReference type="NCBI Taxonomy" id="301880"/>
    <lineage>
        <taxon>Eukaryota</taxon>
        <taxon>Viridiplantae</taxon>
        <taxon>Streptophyta</taxon>
        <taxon>Embryophyta</taxon>
        <taxon>Tracheophyta</taxon>
        <taxon>Spermatophyta</taxon>
        <taxon>Magnoliopsida</taxon>
        <taxon>eudicotyledons</taxon>
        <taxon>Gunneridae</taxon>
        <taxon>Pentapetalae</taxon>
        <taxon>asterids</taxon>
        <taxon>campanulids</taxon>
        <taxon>Asterales</taxon>
        <taxon>Asteraceae</taxon>
        <taxon>Asteroideae</taxon>
        <taxon>Anthemideae</taxon>
        <taxon>Anthemidinae</taxon>
        <taxon>Tanacetum</taxon>
    </lineage>
</organism>